<dbReference type="GO" id="GO:0006189">
    <property type="term" value="P:'de novo' IMP biosynthetic process"/>
    <property type="evidence" value="ECO:0007669"/>
    <property type="project" value="UniProtKB-UniRule"/>
</dbReference>
<dbReference type="FunFam" id="3.30.1490.20:FF:000006">
    <property type="entry name" value="phosphoribosylamine--glycine ligase, chloroplastic-like"/>
    <property type="match status" value="1"/>
</dbReference>
<keyword evidence="10" id="KW-0464">Manganese</keyword>
<dbReference type="GO" id="GO:0009113">
    <property type="term" value="P:purine nucleobase biosynthetic process"/>
    <property type="evidence" value="ECO:0007669"/>
    <property type="project" value="InterPro"/>
</dbReference>
<dbReference type="SMART" id="SM01209">
    <property type="entry name" value="GARS_A"/>
    <property type="match status" value="1"/>
</dbReference>
<dbReference type="FunFam" id="3.90.600.10:FF:000001">
    <property type="entry name" value="Trifunctional purine biosynthetic protein adenosine-3"/>
    <property type="match status" value="1"/>
</dbReference>
<dbReference type="Gene3D" id="3.30.470.20">
    <property type="entry name" value="ATP-grasp fold, B domain"/>
    <property type="match status" value="1"/>
</dbReference>
<protein>
    <recommendedName>
        <fullName evidence="4 14">Phosphoribosylamine--glycine ligase</fullName>
        <ecNumber evidence="4 14">6.3.4.13</ecNumber>
    </recommendedName>
    <alternativeName>
        <fullName evidence="14">GARS</fullName>
    </alternativeName>
    <alternativeName>
        <fullName evidence="12 14">Glycinamide ribonucleotide synthetase</fullName>
    </alternativeName>
    <alternativeName>
        <fullName evidence="13 14">Phosphoribosylglycinamide synthetase</fullName>
    </alternativeName>
</protein>
<evidence type="ECO:0000256" key="7">
    <source>
        <dbReference type="ARBA" id="ARBA00022741"/>
    </source>
</evidence>
<proteinExistence type="inferred from homology"/>
<evidence type="ECO:0000256" key="6">
    <source>
        <dbReference type="ARBA" id="ARBA00022723"/>
    </source>
</evidence>
<dbReference type="Gene3D" id="3.30.1490.20">
    <property type="entry name" value="ATP-grasp fold, A domain"/>
    <property type="match status" value="1"/>
</dbReference>
<keyword evidence="5 14" id="KW-0436">Ligase</keyword>
<comment type="cofactor">
    <cofactor evidence="2">
        <name>Mg(2+)</name>
        <dbReference type="ChEBI" id="CHEBI:18420"/>
    </cofactor>
</comment>
<evidence type="ECO:0000256" key="3">
    <source>
        <dbReference type="ARBA" id="ARBA00005174"/>
    </source>
</evidence>
<dbReference type="InterPro" id="IPR016185">
    <property type="entry name" value="PreATP-grasp_dom_sf"/>
</dbReference>
<dbReference type="InterPro" id="IPR013815">
    <property type="entry name" value="ATP_grasp_subdomain_1"/>
</dbReference>
<dbReference type="AlphaFoldDB" id="C0GHB3"/>
<dbReference type="EMBL" id="ACJM01000008">
    <property type="protein sequence ID" value="EEG77415.1"/>
    <property type="molecule type" value="Genomic_DNA"/>
</dbReference>
<dbReference type="FunFam" id="3.40.50.20:FF:000006">
    <property type="entry name" value="Phosphoribosylamine--glycine ligase, chloroplastic"/>
    <property type="match status" value="1"/>
</dbReference>
<dbReference type="InterPro" id="IPR037123">
    <property type="entry name" value="PRibGlycinamide_synth_C_sf"/>
</dbReference>
<dbReference type="OrthoDB" id="9807240at2"/>
<evidence type="ECO:0000256" key="15">
    <source>
        <dbReference type="PROSITE-ProRule" id="PRU00409"/>
    </source>
</evidence>
<evidence type="ECO:0000256" key="9">
    <source>
        <dbReference type="ARBA" id="ARBA00022840"/>
    </source>
</evidence>
<evidence type="ECO:0000256" key="8">
    <source>
        <dbReference type="ARBA" id="ARBA00022755"/>
    </source>
</evidence>
<dbReference type="SUPFAM" id="SSF52440">
    <property type="entry name" value="PreATP-grasp domain"/>
    <property type="match status" value="1"/>
</dbReference>
<name>C0GHB3_DETAL</name>
<dbReference type="InterPro" id="IPR020559">
    <property type="entry name" value="PRibGlycinamide_synth_CS"/>
</dbReference>
<keyword evidence="7 15" id="KW-0547">Nucleotide-binding</keyword>
<evidence type="ECO:0000256" key="13">
    <source>
        <dbReference type="ARBA" id="ARBA00042864"/>
    </source>
</evidence>
<dbReference type="HAMAP" id="MF_00138">
    <property type="entry name" value="GARS"/>
    <property type="match status" value="1"/>
</dbReference>
<dbReference type="Gene3D" id="3.90.600.10">
    <property type="entry name" value="Phosphoribosylglycinamide synthetase, C-terminal domain"/>
    <property type="match status" value="1"/>
</dbReference>
<evidence type="ECO:0000259" key="16">
    <source>
        <dbReference type="PROSITE" id="PS50975"/>
    </source>
</evidence>
<dbReference type="EC" id="6.3.4.13" evidence="4 14"/>
<dbReference type="InterPro" id="IPR020561">
    <property type="entry name" value="PRibGlycinamid_synth_ATP-grasp"/>
</dbReference>
<keyword evidence="6" id="KW-0479">Metal-binding</keyword>
<keyword evidence="18" id="KW-1185">Reference proteome</keyword>
<sequence length="424" mass="45108">MRVLIVGSGGREHVLAWKLLQSPQVQKVYCAPGNAGIAQIAECVPISVDNIEALVAFGLEHDIQLTVVGPEAPLTAGMVDAFTAAGLEAFGPSKEAAQLEGSKIFAKQIMEKYNIPTAESRTFTSADKALAYLAEKGAPIVVKADGLAAGKGVVVATTVEEAEDAVKRIMVDKEFGDAGARVIIEEFLQGEEVSVLAFTDGNTVVPMVSSQDHKAAYDGDTGPNTGGMGAYSPAPILTDQLLAEVEETVLRPTVDGLRQEGITFKGILYAGLMITAQGPKVLEFNVRFGDPECQVVLPRLKSDLSAIMLSVIHRCLHEETIEWYDNHTACVVMASGGYPGKYTKGKEIKGLDDAATLDDVYVYHAGTAEKGKKIVTAGGRVLGVTAWGDTLPAALEKAYAAVDKITFDGAHYRKDIGQKALRRK</sequence>
<comment type="similarity">
    <text evidence="11 14">Belongs to the GARS family.</text>
</comment>
<evidence type="ECO:0000256" key="10">
    <source>
        <dbReference type="ARBA" id="ARBA00023211"/>
    </source>
</evidence>
<organism evidence="17 18">
    <name type="scientific">Dethiobacter alkaliphilus AHT 1</name>
    <dbReference type="NCBI Taxonomy" id="555088"/>
    <lineage>
        <taxon>Bacteria</taxon>
        <taxon>Bacillati</taxon>
        <taxon>Bacillota</taxon>
        <taxon>Dethiobacteria</taxon>
        <taxon>Dethiobacterales</taxon>
        <taxon>Dethiobacteraceae</taxon>
        <taxon>Dethiobacter</taxon>
    </lineage>
</organism>
<comment type="cofactor">
    <cofactor evidence="1">
        <name>Mn(2+)</name>
        <dbReference type="ChEBI" id="CHEBI:29035"/>
    </cofactor>
</comment>
<dbReference type="SMART" id="SM01210">
    <property type="entry name" value="GARS_C"/>
    <property type="match status" value="1"/>
</dbReference>
<dbReference type="GO" id="GO:0005524">
    <property type="term" value="F:ATP binding"/>
    <property type="evidence" value="ECO:0007669"/>
    <property type="project" value="UniProtKB-UniRule"/>
</dbReference>
<dbReference type="SUPFAM" id="SSF56059">
    <property type="entry name" value="Glutathione synthetase ATP-binding domain-like"/>
    <property type="match status" value="1"/>
</dbReference>
<comment type="catalytic activity">
    <reaction evidence="14">
        <text>5-phospho-beta-D-ribosylamine + glycine + ATP = N(1)-(5-phospho-beta-D-ribosyl)glycinamide + ADP + phosphate + H(+)</text>
        <dbReference type="Rhea" id="RHEA:17453"/>
        <dbReference type="ChEBI" id="CHEBI:15378"/>
        <dbReference type="ChEBI" id="CHEBI:30616"/>
        <dbReference type="ChEBI" id="CHEBI:43474"/>
        <dbReference type="ChEBI" id="CHEBI:57305"/>
        <dbReference type="ChEBI" id="CHEBI:58681"/>
        <dbReference type="ChEBI" id="CHEBI:143788"/>
        <dbReference type="ChEBI" id="CHEBI:456216"/>
        <dbReference type="EC" id="6.3.4.13"/>
    </reaction>
</comment>
<accession>C0GHB3</accession>
<dbReference type="InterPro" id="IPR000115">
    <property type="entry name" value="PRibGlycinamide_synth"/>
</dbReference>
<dbReference type="GO" id="GO:0004637">
    <property type="term" value="F:phosphoribosylamine-glycine ligase activity"/>
    <property type="evidence" value="ECO:0007669"/>
    <property type="project" value="UniProtKB-UniRule"/>
</dbReference>
<dbReference type="UniPathway" id="UPA00074">
    <property type="reaction ID" value="UER00125"/>
</dbReference>
<evidence type="ECO:0000256" key="1">
    <source>
        <dbReference type="ARBA" id="ARBA00001936"/>
    </source>
</evidence>
<comment type="caution">
    <text evidence="17">The sequence shown here is derived from an EMBL/GenBank/DDBJ whole genome shotgun (WGS) entry which is preliminary data.</text>
</comment>
<dbReference type="PANTHER" id="PTHR43472:SF1">
    <property type="entry name" value="PHOSPHORIBOSYLAMINE--GLYCINE LIGASE, CHLOROPLASTIC"/>
    <property type="match status" value="1"/>
</dbReference>
<dbReference type="Pfam" id="PF01071">
    <property type="entry name" value="GARS_A"/>
    <property type="match status" value="1"/>
</dbReference>
<dbReference type="Proteomes" id="UP000006443">
    <property type="component" value="Unassembled WGS sequence"/>
</dbReference>
<dbReference type="RefSeq" id="WP_008516834.1">
    <property type="nucleotide sequence ID" value="NZ_ACJM01000008.1"/>
</dbReference>
<dbReference type="PANTHER" id="PTHR43472">
    <property type="entry name" value="PHOSPHORIBOSYLAMINE--GLYCINE LIGASE"/>
    <property type="match status" value="1"/>
</dbReference>
<keyword evidence="9 15" id="KW-0067">ATP-binding</keyword>
<dbReference type="InterPro" id="IPR011761">
    <property type="entry name" value="ATP-grasp"/>
</dbReference>
<dbReference type="SUPFAM" id="SSF51246">
    <property type="entry name" value="Rudiment single hybrid motif"/>
    <property type="match status" value="1"/>
</dbReference>
<dbReference type="InterPro" id="IPR020560">
    <property type="entry name" value="PRibGlycinamide_synth_C-dom"/>
</dbReference>
<dbReference type="STRING" id="555088.DealDRAFT_1872"/>
<dbReference type="NCBIfam" id="TIGR00877">
    <property type="entry name" value="purD"/>
    <property type="match status" value="1"/>
</dbReference>
<dbReference type="InterPro" id="IPR011054">
    <property type="entry name" value="Rudment_hybrid_motif"/>
</dbReference>
<dbReference type="FunFam" id="3.30.470.20:FF:000018">
    <property type="entry name" value="Trifunctional purine biosynthetic protein adenosine-3"/>
    <property type="match status" value="1"/>
</dbReference>
<dbReference type="GO" id="GO:0046872">
    <property type="term" value="F:metal ion binding"/>
    <property type="evidence" value="ECO:0007669"/>
    <property type="project" value="UniProtKB-KW"/>
</dbReference>
<reference evidence="17 18" key="1">
    <citation type="submission" date="2009-02" db="EMBL/GenBank/DDBJ databases">
        <title>Sequencing of the draft genome and assembly of Dethiobacter alkaliphilus AHT 1.</title>
        <authorList>
            <consortium name="US DOE Joint Genome Institute (JGI-PGF)"/>
            <person name="Lucas S."/>
            <person name="Copeland A."/>
            <person name="Lapidus A."/>
            <person name="Glavina del Rio T."/>
            <person name="Dalin E."/>
            <person name="Tice H."/>
            <person name="Bruce D."/>
            <person name="Goodwin L."/>
            <person name="Pitluck S."/>
            <person name="Larimer F."/>
            <person name="Land M.L."/>
            <person name="Hauser L."/>
            <person name="Muyzer G."/>
        </authorList>
    </citation>
    <scope>NUCLEOTIDE SEQUENCE [LARGE SCALE GENOMIC DNA]</scope>
    <source>
        <strain evidence="17 18">AHT 1</strain>
    </source>
</reference>
<evidence type="ECO:0000256" key="14">
    <source>
        <dbReference type="HAMAP-Rule" id="MF_00138"/>
    </source>
</evidence>
<dbReference type="InterPro" id="IPR020562">
    <property type="entry name" value="PRibGlycinamide_synth_N"/>
</dbReference>
<evidence type="ECO:0000256" key="12">
    <source>
        <dbReference type="ARBA" id="ARBA00042242"/>
    </source>
</evidence>
<dbReference type="PROSITE" id="PS00184">
    <property type="entry name" value="GARS"/>
    <property type="match status" value="1"/>
</dbReference>
<keyword evidence="8 14" id="KW-0658">Purine biosynthesis</keyword>
<evidence type="ECO:0000256" key="4">
    <source>
        <dbReference type="ARBA" id="ARBA00013255"/>
    </source>
</evidence>
<evidence type="ECO:0000256" key="2">
    <source>
        <dbReference type="ARBA" id="ARBA00001946"/>
    </source>
</evidence>
<dbReference type="PROSITE" id="PS50975">
    <property type="entry name" value="ATP_GRASP"/>
    <property type="match status" value="1"/>
</dbReference>
<dbReference type="Pfam" id="PF02844">
    <property type="entry name" value="GARS_N"/>
    <property type="match status" value="1"/>
</dbReference>
<evidence type="ECO:0000313" key="18">
    <source>
        <dbReference type="Proteomes" id="UP000006443"/>
    </source>
</evidence>
<comment type="pathway">
    <text evidence="3 14">Purine metabolism; IMP biosynthesis via de novo pathway; N(1)-(5-phospho-D-ribosyl)glycinamide from 5-phospho-alpha-D-ribose 1-diphosphate: step 2/2.</text>
</comment>
<dbReference type="Gene3D" id="3.40.50.20">
    <property type="match status" value="1"/>
</dbReference>
<evidence type="ECO:0000256" key="5">
    <source>
        <dbReference type="ARBA" id="ARBA00022598"/>
    </source>
</evidence>
<dbReference type="Pfam" id="PF02843">
    <property type="entry name" value="GARS_C"/>
    <property type="match status" value="1"/>
</dbReference>
<dbReference type="eggNOG" id="COG0151">
    <property type="taxonomic scope" value="Bacteria"/>
</dbReference>
<evidence type="ECO:0000256" key="11">
    <source>
        <dbReference type="ARBA" id="ARBA00038345"/>
    </source>
</evidence>
<feature type="domain" description="ATP-grasp" evidence="16">
    <location>
        <begin position="107"/>
        <end position="313"/>
    </location>
</feature>
<evidence type="ECO:0000313" key="17">
    <source>
        <dbReference type="EMBL" id="EEG77415.1"/>
    </source>
</evidence>
<gene>
    <name evidence="14" type="primary">purD</name>
    <name evidence="17" type="ORF">DealDRAFT_1872</name>
</gene>